<dbReference type="PROSITE" id="PS51211">
    <property type="entry name" value="VITELLOGENIN"/>
    <property type="match status" value="1"/>
</dbReference>
<dbReference type="Pfam" id="PF01347">
    <property type="entry name" value="Vitellogenin_N"/>
    <property type="match status" value="3"/>
</dbReference>
<keyword evidence="6" id="KW-0445">Lipid transport</keyword>
<dbReference type="InterPro" id="IPR015819">
    <property type="entry name" value="Lipid_transp_b-sht_shell"/>
</dbReference>
<evidence type="ECO:0000256" key="3">
    <source>
        <dbReference type="ARBA" id="ARBA00022525"/>
    </source>
</evidence>
<dbReference type="Pfam" id="PF06448">
    <property type="entry name" value="DUF1081"/>
    <property type="match status" value="1"/>
</dbReference>
<keyword evidence="2" id="KW-0813">Transport</keyword>
<dbReference type="OrthoDB" id="6484170at2759"/>
<dbReference type="InterPro" id="IPR009454">
    <property type="entry name" value="Lipid_transpt_open_b-sht"/>
</dbReference>
<dbReference type="InterPro" id="IPR015817">
    <property type="entry name" value="Vitellinogen_open_b-sht_sub1"/>
</dbReference>
<dbReference type="Gene3D" id="2.20.80.10">
    <property type="entry name" value="Lipovitellin-phosvitin complex, chain A, domain 4"/>
    <property type="match status" value="1"/>
</dbReference>
<comment type="subcellular location">
    <subcellularLocation>
        <location evidence="1">Secreted</location>
    </subcellularLocation>
</comment>
<gene>
    <name evidence="13" type="ORF">MGAL_10B060088</name>
</gene>
<evidence type="ECO:0000256" key="8">
    <source>
        <dbReference type="ARBA" id="ARBA00023180"/>
    </source>
</evidence>
<evidence type="ECO:0000256" key="5">
    <source>
        <dbReference type="ARBA" id="ARBA00022761"/>
    </source>
</evidence>
<evidence type="ECO:0000256" key="1">
    <source>
        <dbReference type="ARBA" id="ARBA00004613"/>
    </source>
</evidence>
<dbReference type="Gene3D" id="2.30.230.10">
    <property type="entry name" value="Lipovitellin, beta-sheet shell regions, chain A"/>
    <property type="match status" value="1"/>
</dbReference>
<dbReference type="Pfam" id="PF00094">
    <property type="entry name" value="VWD"/>
    <property type="match status" value="1"/>
</dbReference>
<feature type="domain" description="VWFD" evidence="12">
    <location>
        <begin position="5195"/>
        <end position="5380"/>
    </location>
</feature>
<dbReference type="Pfam" id="PF09172">
    <property type="entry name" value="Vit_open_b-sht"/>
    <property type="match status" value="1"/>
</dbReference>
<feature type="chain" id="PRO_5032818367" description="Vitellogenin domain-containing protein" evidence="10">
    <location>
        <begin position="18"/>
        <end position="5393"/>
    </location>
</feature>
<evidence type="ECO:0000259" key="11">
    <source>
        <dbReference type="PROSITE" id="PS51211"/>
    </source>
</evidence>
<keyword evidence="3" id="KW-0964">Secreted</keyword>
<reference evidence="13" key="1">
    <citation type="submission" date="2018-11" db="EMBL/GenBank/DDBJ databases">
        <authorList>
            <person name="Alioto T."/>
            <person name="Alioto T."/>
        </authorList>
    </citation>
    <scope>NUCLEOTIDE SEQUENCE</scope>
</reference>
<dbReference type="SMART" id="SM01169">
    <property type="entry name" value="DUF1943"/>
    <property type="match status" value="1"/>
</dbReference>
<dbReference type="InterPro" id="IPR015816">
    <property type="entry name" value="Vitellinogen_b-sht_N"/>
</dbReference>
<evidence type="ECO:0000256" key="6">
    <source>
        <dbReference type="ARBA" id="ARBA00023055"/>
    </source>
</evidence>
<evidence type="ECO:0000256" key="9">
    <source>
        <dbReference type="PROSITE-ProRule" id="PRU00557"/>
    </source>
</evidence>
<evidence type="ECO:0008006" key="15">
    <source>
        <dbReference type="Google" id="ProtNLM"/>
    </source>
</evidence>
<evidence type="ECO:0000313" key="14">
    <source>
        <dbReference type="Proteomes" id="UP000596742"/>
    </source>
</evidence>
<feature type="domain" description="Vitellogenin" evidence="11">
    <location>
        <begin position="40"/>
        <end position="578"/>
    </location>
</feature>
<dbReference type="Gene3D" id="1.25.10.20">
    <property type="entry name" value="Vitellinogen, superhelical"/>
    <property type="match status" value="1"/>
</dbReference>
<evidence type="ECO:0000256" key="2">
    <source>
        <dbReference type="ARBA" id="ARBA00022448"/>
    </source>
</evidence>
<dbReference type="GO" id="GO:0045735">
    <property type="term" value="F:nutrient reservoir activity"/>
    <property type="evidence" value="ECO:0007669"/>
    <property type="project" value="UniProtKB-KW"/>
</dbReference>
<dbReference type="EMBL" id="UYJE01006248">
    <property type="protein sequence ID" value="VDI44372.1"/>
    <property type="molecule type" value="Genomic_DNA"/>
</dbReference>
<comment type="caution">
    <text evidence="13">The sequence shown here is derived from an EMBL/GenBank/DDBJ whole genome shotgun (WGS) entry which is preliminary data.</text>
</comment>
<accession>A0A8B6F476</accession>
<evidence type="ECO:0000256" key="4">
    <source>
        <dbReference type="ARBA" id="ARBA00022729"/>
    </source>
</evidence>
<keyword evidence="14" id="KW-1185">Reference proteome</keyword>
<dbReference type="InterPro" id="IPR001747">
    <property type="entry name" value="Vitellogenin_N"/>
</dbReference>
<keyword evidence="4 10" id="KW-0732">Signal</keyword>
<keyword evidence="5" id="KW-0758">Storage protein</keyword>
<comment type="caution">
    <text evidence="9">Lacks conserved residue(s) required for the propagation of feature annotation.</text>
</comment>
<dbReference type="GO" id="GO:0005319">
    <property type="term" value="F:lipid transporter activity"/>
    <property type="evidence" value="ECO:0007669"/>
    <property type="project" value="InterPro"/>
</dbReference>
<protein>
    <recommendedName>
        <fullName evidence="15">Vitellogenin domain-containing protein</fullName>
    </recommendedName>
</protein>
<name>A0A8B6F476_MYTGA</name>
<dbReference type="SMART" id="SM00638">
    <property type="entry name" value="LPD_N"/>
    <property type="match status" value="1"/>
</dbReference>
<dbReference type="SUPFAM" id="SSF48431">
    <property type="entry name" value="Lipovitellin-phosvitin complex, superhelical domain"/>
    <property type="match status" value="1"/>
</dbReference>
<dbReference type="SUPFAM" id="SSF56968">
    <property type="entry name" value="Lipovitellin-phosvitin complex, beta-sheet shell regions"/>
    <property type="match status" value="2"/>
</dbReference>
<dbReference type="InterPro" id="IPR050733">
    <property type="entry name" value="Vitellogenin/Apolipophorin"/>
</dbReference>
<dbReference type="GO" id="GO:0005576">
    <property type="term" value="C:extracellular region"/>
    <property type="evidence" value="ECO:0007669"/>
    <property type="project" value="UniProtKB-SubCell"/>
</dbReference>
<keyword evidence="7" id="KW-1015">Disulfide bond</keyword>
<evidence type="ECO:0000256" key="7">
    <source>
        <dbReference type="ARBA" id="ARBA00023157"/>
    </source>
</evidence>
<dbReference type="InterPro" id="IPR011030">
    <property type="entry name" value="Lipovitellin_superhlx_dom"/>
</dbReference>
<evidence type="ECO:0000313" key="13">
    <source>
        <dbReference type="EMBL" id="VDI44372.1"/>
    </source>
</evidence>
<dbReference type="InterPro" id="IPR015255">
    <property type="entry name" value="Vitellinogen_open_b-sht"/>
</dbReference>
<dbReference type="InterPro" id="IPR001846">
    <property type="entry name" value="VWF_type-D"/>
</dbReference>
<sequence>MGLKLLILCALVVLNQAAKLPNSQTATCARQCTESKKFGYETGKTYDYDYTSKVSTTIQGASEDKAGIDMAAKVHIEVHSKCDLVLKVSDVVLTESDPKSPNTRRNADVTGEFKKSLEQNPLMFSFQDGRVDELCPSNDEQTWALNIKRAIISAFQNSMDDFSQEQETKEMDVTGSCDVNYSLASNGWYTMTIKKTKDTLGCVDRHGYKTAMQGTPYRVPSEIQSMPLVKSTHECQQGISKTGILQSSSCEEQHVLRPFSRESMSTEKRTTLAFEHAFDKTNSANAQKEVVNNLKEFCELSKDAVKVSTAKQFTELVRLMKTLDSDSMESVHKKVHSGKVCPKNTKVRKFFLDAIPMVGTKASLKMMTHLINTDEVTGAEADMWMTSLSFIQHPTKDMLLELKIIRALRAFGNAGFSSSITMVTSCLTRKENPTEVRLAAAQAFRRMACDANRNELMTIYSNRDEDSEIRIAAYLGLMTCPSKSILNKIQTTLESEEVNQVGSFVWTHLTNLMETSSPLKQSIKSILSNDILKKEFNLEKMKYSRNYEASFFLEKLNTGAAIDSNLIWSSKSFLPRSAMTNLTVDLFGHSVNLFEFGGRVEGLEYFLESYFGPEGYFGKSKDVVKQSVKGISNKAMDKLNEEFGSTMEEFKGSMYLRIFGNELQYINTDDIKSLIEGQNFNILDFIINLAKEQDYSFTQSFMFLDTSLIIPTMAGFPLNISLDGSATIDLQASGKMDLRQIQSNPMTVSIDGKIRPSAALEVTSLMSVDAFVTKAGMKMVSSVNSASAVEGHLEIKGGQLFSAEWKTPDAKTEIFEAKTSFFTVHRDETREQKMITQNRQTKKLCTGDDLSHVTGLELCGEISYPNASLKADSPYFPLTGPLTAGVTLYKRDSHTSYKMEYKFGKTKSVVIANVGFNTPGSKVDREMRLGFNLNMKKHDIEMMMLSPWKKATFNGAVDTKQRQLNGKLLIDQSEYSVNAALASKKKSSKMIYTPSVEIVIPKKDNIKLDGTIEYLAGTTLDSAFAIRGVSKEPINMRLNMLNKKVIKSIKGSFTMDKKEEYSFETRMQTLVTKKSLRYSPFISVKTPAKLLMGLGGSVEIKYKKAAKVDLTVTGLTRSPMKYFVQLRDTGNAKQARYQTKMNIQSPILTTKGRSNIMIRPTSIITRTTFDYIIPRVARDKVTMNSKIVMKSTKKATSIKGNGVLTLKKMSHLNLNLGMNFLTNAKLTTSNFNVKYGANKKDMNKQISFSSTVKHTLAWRASDVRVSAQLQHPESATDLKIKGSHIHTKKALDTSISVSVGKKHTLSTSVFLKNKSKKLTSVSGGISLSLNEKSLSMSNVFIQQNNQKYTNDFAATIGKQRTTIKSAIKSMSNIEFEISNDVTLPERKPFTIAGQLNRSPRDFKVGAQIGKSYILAFTSQYKPKTLIKMSGDVKVNSRRVTAEIEAMNNNPQYTGVFDVKWDADKDESKRIKFVGDLTYKNSMDVNARLEHVNPFTSVLSSYNHKVDINTQGHFDIFVGGKEEIALDLNLKNKDEGKAGTLRMQTPVTGLVQMNYDLMSTTKQYQNSMDITWQKSNKIGILVNLDKPFNANKFHGIVTVKTPFKGFQMSSVEVDHEYNGKVKSMLKTELNNEKVKVDINYSNEDQDVNGVISVKSSLSSLRTASVSFHHKTTDNKYQNALAMEHNGKVYQYEGQMNHRFTKGGLKNKGKIVFNLPNNKYDANWDHSITSNELISKMQSNINGKSYELDVNGRQAITLSEGGVSFNLKIKSPLMDDILLRVDHQHRPSLIDSSATVSINSNVMMSGHVDYKREAGKVMSKQSFKMSDIAFETSIISEYARFPMSGQINMKLNDNEIDASGTFDRQQNSQNGKLKFRSPFTKPIVLSIDRAIDGEQIISSSIEYGKTEVIAMENRFRWDNTKIVKISVVTPIESVRKFETLLKFDGGITAFKTVASLEIEPTFRPIQMTSEWNSVNGLNGKIRLETPFQQIPYSQISLVSKPTSRMTSSDLVIEYLPRREIIMKSSYMVQKDHVEGSLDIKTPFHDMQTMSASVKHVTRNNALNSEMTYTCPKGTKYVADINYKSGIKKEGSVSLKMDKKRISVNGMVDMTSGYPAGFLKTSTPFTKDIIVDIKQKNQAEVIVTSGSLRYDNGKEISLENRFRWNDAFVFTTALATPYESMKTINSVIEAKGDLRSFSLLSSIEAEPITKKFLISSAVNTNGGFDGNFRIETPFEAIPYSQITVSSQRISGSTRTVANIEYLPAKYISVKSSHTMDLDNIDATFEIQTPFAKFQHASASIKHTNDDKGISSSVGIEYPKGNIYSIDTSVKNAERKDASITVKSPYSKPVSLSVYHQGKYPSMETHGELQYQGNQKHILDIAFNNKANFKSSVSYKCPSMDKISLEINHKGSMKQFNSLVKAQYKKGEPHQIEVIFKNLAKMQGSFTVKSAFMDDFKASFHHTGSLRNLKSHVQYAYGKMTPASADVALISGKRTKGSVKLSAPMFEDITMTLIHKGNLKSFRNKMNLIYSKKQKISTDFNFRLAKVMKATFMFVSPFKGYKKVIANVKHEGTWKSFKCDANIKKGKDVVKANMKTSIGSKFNWEASVETPVAGWKKMNAAVSHEGTLSNFKCHAEIGRGKQDMVAADIRFAINPAIDILLAAQTPFVGYKNVKASLSHQKSDSKIKSHAEITYFKKDTISADILINKPTRSVDISIKTPFKKYEKMAGSFSHTGSLSEFSTKMDLAANKDKYSAQINLKTVGQLSAEMKISTPIVGYQETDLSFTHSGSLNNFRSRANILFNKKKSVTDVSFNSLSGVEGQLTLQTPYTETVKATIMHSTEGKMKSSSNIAYGKQTILDFDALFSQRGQTFGTVSIKALKVPKMAATFEYEGVIFNNKATIQASLGKDKIIVETQMETKSDVSGRISISTPFDSAKTMYMVYSKTGPMNKMNGNIEAGINEQKITTDITISSDDVTKASVTLRTPFAELRNADVSIRFSGTTKNFDSHSEVTVNEKMAEADLTVIVNDRLDIRGSMKTPFTKDFVIRMNHDGALNSFKSSSDVSYGYDKISAQITTDLTNGVQIDTTLKTPFSNDVIFATSSNYDFKDFRSLSQLTYSGAKQHELEVTFSVVKERKSLKTNAQVTYNGKSVSGKVDFEGGMRNFKSAGEANYNNQKIMAEIQFQSLRRLNGQLSLKTPFSSDFLLSFNHQGQIPTAFTSAASMSYGKISHDIRASFNHDGSFKKFSSNGQISYNGKRVSADISFDATSDITGTVTLKSPMTDDIIVTFSHDGTPLTFRSIAKITYSGSMKHDVLITFNHAGSMMNFNTKGALTYNGKTTSGEIVFDAIKDIEGKLELKTPITDDIIVAVSNEGSLRNFKTCLKVTYKGQLQHDASLKFNFDGSMMRFGTKSSLMYNSKIVSFDVSFDATKDIEGKITLKSPFTEDMIVAVSHEKTMNNFKTCLKVTYSGELQHDASLTFNMDGTLVKFTTKSVFTYNNKMASTAVSFDTTNILEGRITVTTPWTNEIIVAFSNEGSIQNFKTCLKITYSGSLKHDASVSFRLDGTVRKFLTLASVKYNDKIASAEVTLDSRKDIVGKITLKTPMYDDVIIEIARNGNWKNCLSFVQITYNGALQHNARVSYKLIKKPTSIQANTEASYNDETVSGDISIETSSGIDGTMTVKSPWNEDITTIVKYNGEPKDFTAQLQLDHKGSRQYEVNIRHKTTGEMKKLSTAISASYNGKEMSFDGSYDLKDNKNAQMTFKSPFTKDAFVKISLEGTVQRFSSNVELSYGEKTHVMTSKFNMIMTDSKLGSAVEISVDNQKGSIDLLVEYSDEYKVKVSASSPLTDNIELMSSAQINRNNLIGSLLIKLAGKTIHDSSFSLTRRMGENQFVANLNAVYNSKNVNGGISIVTYNGIDAKMTLETPVAGYEKIAANFLYETDRDTITAQVNGNVGSNNVEFNAVFDKTSPFNGKINIKTPVSGLTEMSMNVVFNNNPSNFRLTSDFAIEGQNMYDLSFEHISSTRNIQGSLELKTTILEDIDIKYDISGSLTKSSSSFSASVGSNNQISLNTLTNIQGRQMGEVKSTLNINIAGFTKTAELELKSGRSFSDFTSKISGKIDNDEISVETIFKSQPSYEASVKVETPFKSTKSMSATIKNIRKSNFVSTSAVVALSPEKVYEMSLNYLNQNFRKMDIKAEVKTPVKGHELMRWVYRHGTDQVLSVFSNYECSTGIQITGDIKLSPRSINMDVRTPFQSIRSLSLKGNLERQNMIYSLDTSFEMNKKSVKLSGLVDLESRPMTTRIELKTPFNGLESSEINLSCTGDIKDLRATVEVVTPLIKPINSEVHIRYDSLLDMETTAILTTGFKSFERLSVSLVNKKNRNEYQTHVETSWNREKTISFDVSCDVSEISSGKHIKTSMSISTPFEALKTITVNMGHKYSTGNYMQSVFLEYNGKPLLDIDTSYSNIEYHTVSIVTRHPRPMNFRIGGHMEAEKINSDISLNWNTDKTDSNMNMEVFYSHSNNKCNLALRFVHPSKTIGFRGELKRSTSHNLISLDVNIDDANVFGYTYDCKHGNDDRDTSMKFRFPNRSIMFTNAIQNRLGSKIVTGAFFWDADGDQTKKVSVKGDITPSENGVDANVVLEMPSIGQDVKLDSNVKFNKGSVLFDGKTAFQYSKDSRKTLILSSRLEDLSSGTDTNYSFNLGIKHPYTTVDVEVTSLLESSVYKKMASVDVKYQTANKMAKNFGIMGEIDSLKKSIKMDLTTPIKSINIQGNVQTTAPYKVSIKNLYDNAKPVSADIVFDPSDASIDVNMNYDIDNPQNILHVNAKMSDESGITAEVFRDVDSKRVSDTLINLKLKTSKILHTRVHWNPDLLKTVKSVGLNKIHKYGNGINKALQTSWIAVEQEVQSKHRLIISAIKEDMKPYINFMSARVTELQKMRRNNDYYLNDIVGHFQTTQTVIRHQMKSLQYEINSLTKDMDWTLYNLYLAEITELVKLMEDMSLQYYSEVLDFTQSQTTQLSNTIEGVYTKYGKQVTDSVASISSNKILESVRSRLPTIPMKQMADRYNTVIYNARESINTGLIKTLPTPVYHMASSAYKYWEIEENIRSVFIKFVNFIKKDIGDEFSNIKDLITDVKKTKVTVYDPKKGHFEMDIYLPLEMKSFTEVKRIANPIENLRSYIPQSNPLPSLGDIWSHAVIPSFGDDHFSQFDAAIIAVLMLTSREIISPPLMDKNSISMDDAAMSLHVTLARGKFSIILNYMGRQSKKLVVMTSTQNVQVAPNGKVRVDGVESKLPYASNEIKISQVGDNIYVDGNGFGVVNNIKSASYDIELSHWFHGRTGGLLGVHDNERFDDMMMSNKQITSDANALATLLESPRKMPLTIERLPKEIKFCFC</sequence>
<dbReference type="Proteomes" id="UP000596742">
    <property type="component" value="Unassembled WGS sequence"/>
</dbReference>
<keyword evidence="8" id="KW-0325">Glycoprotein</keyword>
<dbReference type="PROSITE" id="PS51233">
    <property type="entry name" value="VWFD"/>
    <property type="match status" value="1"/>
</dbReference>
<organism evidence="13 14">
    <name type="scientific">Mytilus galloprovincialis</name>
    <name type="common">Mediterranean mussel</name>
    <dbReference type="NCBI Taxonomy" id="29158"/>
    <lineage>
        <taxon>Eukaryota</taxon>
        <taxon>Metazoa</taxon>
        <taxon>Spiralia</taxon>
        <taxon>Lophotrochozoa</taxon>
        <taxon>Mollusca</taxon>
        <taxon>Bivalvia</taxon>
        <taxon>Autobranchia</taxon>
        <taxon>Pteriomorphia</taxon>
        <taxon>Mytilida</taxon>
        <taxon>Mytiloidea</taxon>
        <taxon>Mytilidae</taxon>
        <taxon>Mytilinae</taxon>
        <taxon>Mytilus</taxon>
    </lineage>
</organism>
<dbReference type="PANTHER" id="PTHR23345">
    <property type="entry name" value="VITELLOGENIN-RELATED"/>
    <property type="match status" value="1"/>
</dbReference>
<feature type="signal peptide" evidence="10">
    <location>
        <begin position="1"/>
        <end position="17"/>
    </location>
</feature>
<proteinExistence type="predicted"/>
<dbReference type="PANTHER" id="PTHR23345:SF15">
    <property type="entry name" value="VITELLOGENIN 1-RELATED"/>
    <property type="match status" value="1"/>
</dbReference>
<evidence type="ECO:0000256" key="10">
    <source>
        <dbReference type="SAM" id="SignalP"/>
    </source>
</evidence>
<dbReference type="Gene3D" id="2.20.50.20">
    <property type="entry name" value="Lipovitellin. Chain A, domain 3"/>
    <property type="match status" value="1"/>
</dbReference>
<evidence type="ECO:0000259" key="12">
    <source>
        <dbReference type="PROSITE" id="PS51233"/>
    </source>
</evidence>